<comment type="caution">
    <text evidence="1">The sequence shown here is derived from an EMBL/GenBank/DDBJ whole genome shotgun (WGS) entry which is preliminary data.</text>
</comment>
<keyword evidence="2" id="KW-1185">Reference proteome</keyword>
<keyword evidence="1" id="KW-0540">Nuclease</keyword>
<keyword evidence="1" id="KW-0255">Endonuclease</keyword>
<reference evidence="1 2" key="1">
    <citation type="submission" date="2019-02" db="EMBL/GenBank/DDBJ databases">
        <title>Draft genome sequences of novel Actinobacteria.</title>
        <authorList>
            <person name="Sahin N."/>
            <person name="Ay H."/>
            <person name="Saygin H."/>
        </authorList>
    </citation>
    <scope>NUCLEOTIDE SEQUENCE [LARGE SCALE GENOMIC DNA]</scope>
    <source>
        <strain evidence="1 2">JCM 30529</strain>
    </source>
</reference>
<organism evidence="1 2">
    <name type="scientific">Micromonospora fluostatini</name>
    <dbReference type="NCBI Taxonomy" id="1629071"/>
    <lineage>
        <taxon>Bacteria</taxon>
        <taxon>Bacillati</taxon>
        <taxon>Actinomycetota</taxon>
        <taxon>Actinomycetes</taxon>
        <taxon>Micromonosporales</taxon>
        <taxon>Micromonosporaceae</taxon>
        <taxon>Micromonospora</taxon>
    </lineage>
</organism>
<evidence type="ECO:0000313" key="1">
    <source>
        <dbReference type="EMBL" id="TDB79928.1"/>
    </source>
</evidence>
<evidence type="ECO:0000313" key="2">
    <source>
        <dbReference type="Proteomes" id="UP000295626"/>
    </source>
</evidence>
<accession>A0ABY2DBV5</accession>
<dbReference type="GO" id="GO:0004519">
    <property type="term" value="F:endonuclease activity"/>
    <property type="evidence" value="ECO:0007669"/>
    <property type="project" value="UniProtKB-KW"/>
</dbReference>
<dbReference type="CDD" id="cd00085">
    <property type="entry name" value="HNHc"/>
    <property type="match status" value="1"/>
</dbReference>
<dbReference type="InterPro" id="IPR003615">
    <property type="entry name" value="HNH_nuc"/>
</dbReference>
<proteinExistence type="predicted"/>
<gene>
    <name evidence="1" type="ORF">E1091_19400</name>
</gene>
<protein>
    <submittedName>
        <fullName evidence="1">HNH endonuclease</fullName>
    </submittedName>
</protein>
<dbReference type="Gene3D" id="1.10.30.50">
    <property type="match status" value="1"/>
</dbReference>
<dbReference type="EMBL" id="SMKE01001124">
    <property type="protein sequence ID" value="TDB79928.1"/>
    <property type="molecule type" value="Genomic_DNA"/>
</dbReference>
<dbReference type="Proteomes" id="UP000295626">
    <property type="component" value="Unassembled WGS sequence"/>
</dbReference>
<keyword evidence="1" id="KW-0378">Hydrolase</keyword>
<sequence>MVLGGSTVCWLCGHEGADQADDVIPKSKGGTSALSNLRPAHGTEPCGTCGVRCNQVRGNADATPPIPPSR</sequence>
<name>A0ABY2DBV5_9ACTN</name>